<name>A0A6J0PNC5_ELAGV</name>
<reference evidence="8" key="1">
    <citation type="submission" date="2025-08" db="UniProtKB">
        <authorList>
            <consortium name="RefSeq"/>
        </authorList>
    </citation>
    <scope>IDENTIFICATION</scope>
</reference>
<dbReference type="AlphaFoldDB" id="A0A6J0PNC5"/>
<comment type="subcellular location">
    <subcellularLocation>
        <location evidence="1">Membrane</location>
    </subcellularLocation>
</comment>
<evidence type="ECO:0000256" key="4">
    <source>
        <dbReference type="ARBA" id="ARBA00022989"/>
    </source>
</evidence>
<evidence type="ECO:0000256" key="2">
    <source>
        <dbReference type="ARBA" id="ARBA00009074"/>
    </source>
</evidence>
<gene>
    <name evidence="8" type="primary">LOC105053294</name>
</gene>
<evidence type="ECO:0000256" key="5">
    <source>
        <dbReference type="ARBA" id="ARBA00023136"/>
    </source>
</evidence>
<feature type="region of interest" description="Disordered" evidence="6">
    <location>
        <begin position="1"/>
        <end position="69"/>
    </location>
</feature>
<keyword evidence="4" id="KW-1133">Transmembrane helix</keyword>
<dbReference type="InterPro" id="IPR007749">
    <property type="entry name" value="DUF677"/>
</dbReference>
<dbReference type="GO" id="GO:0016020">
    <property type="term" value="C:membrane"/>
    <property type="evidence" value="ECO:0007669"/>
    <property type="project" value="UniProtKB-SubCell"/>
</dbReference>
<evidence type="ECO:0000313" key="7">
    <source>
        <dbReference type="Proteomes" id="UP000504607"/>
    </source>
</evidence>
<comment type="similarity">
    <text evidence="2">Belongs to the UPF0496 family.</text>
</comment>
<keyword evidence="7" id="KW-1185">Reference proteome</keyword>
<evidence type="ECO:0000256" key="3">
    <source>
        <dbReference type="ARBA" id="ARBA00022692"/>
    </source>
</evidence>
<keyword evidence="3" id="KW-0812">Transmembrane</keyword>
<feature type="compositionally biased region" description="Polar residues" evidence="6">
    <location>
        <begin position="1"/>
        <end position="30"/>
    </location>
</feature>
<dbReference type="FunCoup" id="A0A6J0PNC5">
    <property type="interactions" value="817"/>
</dbReference>
<evidence type="ECO:0000256" key="6">
    <source>
        <dbReference type="SAM" id="MobiDB-lite"/>
    </source>
</evidence>
<dbReference type="RefSeq" id="XP_019708787.1">
    <property type="nucleotide sequence ID" value="XM_019853228.1"/>
</dbReference>
<evidence type="ECO:0000313" key="8">
    <source>
        <dbReference type="RefSeq" id="XP_019708787.1"/>
    </source>
</evidence>
<keyword evidence="5" id="KW-0472">Membrane</keyword>
<dbReference type="PANTHER" id="PTHR31113">
    <property type="entry name" value="UPF0496 PROTEIN 3-RELATED"/>
    <property type="match status" value="1"/>
</dbReference>
<dbReference type="PANTHER" id="PTHR31113:SF5">
    <property type="entry name" value="OS04G0405700 PROTEIN"/>
    <property type="match status" value="1"/>
</dbReference>
<proteinExistence type="inferred from homology"/>
<feature type="compositionally biased region" description="Low complexity" evidence="6">
    <location>
        <begin position="50"/>
        <end position="64"/>
    </location>
</feature>
<dbReference type="OrthoDB" id="1932397at2759"/>
<dbReference type="Proteomes" id="UP000504607">
    <property type="component" value="Chromosome 10"/>
</dbReference>
<protein>
    <submittedName>
        <fullName evidence="8">UPF0496 protein At3g19330</fullName>
    </submittedName>
</protein>
<accession>A0A6J0PNC5</accession>
<organism evidence="7 8">
    <name type="scientific">Elaeis guineensis var. tenera</name>
    <name type="common">Oil palm</name>
    <dbReference type="NCBI Taxonomy" id="51953"/>
    <lineage>
        <taxon>Eukaryota</taxon>
        <taxon>Viridiplantae</taxon>
        <taxon>Streptophyta</taxon>
        <taxon>Embryophyta</taxon>
        <taxon>Tracheophyta</taxon>
        <taxon>Spermatophyta</taxon>
        <taxon>Magnoliopsida</taxon>
        <taxon>Liliopsida</taxon>
        <taxon>Arecaceae</taxon>
        <taxon>Arecoideae</taxon>
        <taxon>Cocoseae</taxon>
        <taxon>Elaeidinae</taxon>
        <taxon>Elaeis</taxon>
    </lineage>
</organism>
<dbReference type="InParanoid" id="A0A6J0PNC5"/>
<sequence length="344" mass="38565">MKQKQSIPLSTFQTHPSPQSSPVLNSSPTETETDDEAAGRNDRRRRQHQSPTSSTTDTPTTSSSATINLSREYTLAMQTNSYNEIWAKIHPLDGPETAESSPARLVGRVLQPDRASIREALGAAPPTHLTRLVSHYFDSSETTSALCLSLHRAVDRARKVYAPITNLFDLLPSTSTSLSHPGPLTPAQCDLAFDTFLEFDSLDNPFPAPSAGFHGMRRCFSELRQQLERRARENMAQLDAAARGTYVLNNDLDTIERLVARLHETVESDKKLVRLGLERGRGQRHPIEEVVRQLRKNHPTFLHQLRDLDEHICLFFAAVNRARSLLLQQIHQHQHKSTSVATDS</sequence>
<evidence type="ECO:0000256" key="1">
    <source>
        <dbReference type="ARBA" id="ARBA00004370"/>
    </source>
</evidence>